<evidence type="ECO:0000256" key="5">
    <source>
        <dbReference type="ARBA" id="ARBA00023186"/>
    </source>
</evidence>
<keyword evidence="3" id="KW-0963">Cytoplasm</keyword>
<keyword evidence="7" id="KW-1185">Reference proteome</keyword>
<protein>
    <submittedName>
        <fullName evidence="6">Flagellar export chaperone FliS</fullName>
    </submittedName>
</protein>
<keyword evidence="4" id="KW-1005">Bacterial flagellum biogenesis</keyword>
<dbReference type="NCBIfam" id="TIGR00208">
    <property type="entry name" value="fliS"/>
    <property type="match status" value="1"/>
</dbReference>
<dbReference type="EMBL" id="WBZB01000011">
    <property type="protein sequence ID" value="KAB3532060.1"/>
    <property type="molecule type" value="Genomic_DNA"/>
</dbReference>
<dbReference type="PANTHER" id="PTHR34773">
    <property type="entry name" value="FLAGELLAR SECRETION CHAPERONE FLIS"/>
    <property type="match status" value="1"/>
</dbReference>
<name>A0A833HQI8_9FIRM</name>
<dbReference type="OrthoDB" id="1767099at2"/>
<dbReference type="AlphaFoldDB" id="A0A833HQI8"/>
<evidence type="ECO:0000256" key="4">
    <source>
        <dbReference type="ARBA" id="ARBA00022795"/>
    </source>
</evidence>
<keyword evidence="6" id="KW-0969">Cilium</keyword>
<proteinExistence type="inferred from homology"/>
<reference evidence="6 7" key="1">
    <citation type="submission" date="2019-10" db="EMBL/GenBank/DDBJ databases">
        <title>Alkaliphilus serpentinus sp. nov. and Alkaliphilus pronyensis sp. nov., two novel anaerobic alkaliphilic species isolated from the serpentinized-hosted hydrothermal field of the Prony Bay (New Caledonia).</title>
        <authorList>
            <person name="Postec A."/>
        </authorList>
    </citation>
    <scope>NUCLEOTIDE SEQUENCE [LARGE SCALE GENOMIC DNA]</scope>
    <source>
        <strain evidence="6 7">LacT</strain>
    </source>
</reference>
<keyword evidence="5" id="KW-0143">Chaperone</keyword>
<dbReference type="GO" id="GO:0071973">
    <property type="term" value="P:bacterial-type flagellum-dependent cell motility"/>
    <property type="evidence" value="ECO:0007669"/>
    <property type="project" value="TreeGrafter"/>
</dbReference>
<comment type="similarity">
    <text evidence="2">Belongs to the FliS family.</text>
</comment>
<dbReference type="Gene3D" id="1.20.120.340">
    <property type="entry name" value="Flagellar protein FliS"/>
    <property type="match status" value="1"/>
</dbReference>
<accession>A0A833HQI8</accession>
<dbReference type="InterPro" id="IPR003713">
    <property type="entry name" value="FliS"/>
</dbReference>
<dbReference type="SUPFAM" id="SSF101116">
    <property type="entry name" value="Flagellar export chaperone FliS"/>
    <property type="match status" value="1"/>
</dbReference>
<comment type="caution">
    <text evidence="6">The sequence shown here is derived from an EMBL/GenBank/DDBJ whole genome shotgun (WGS) entry which is preliminary data.</text>
</comment>
<evidence type="ECO:0000256" key="1">
    <source>
        <dbReference type="ARBA" id="ARBA00004514"/>
    </source>
</evidence>
<dbReference type="InterPro" id="IPR036584">
    <property type="entry name" value="FliS_sf"/>
</dbReference>
<dbReference type="CDD" id="cd16098">
    <property type="entry name" value="FliS"/>
    <property type="match status" value="1"/>
</dbReference>
<dbReference type="Proteomes" id="UP000465601">
    <property type="component" value="Unassembled WGS sequence"/>
</dbReference>
<evidence type="ECO:0000256" key="2">
    <source>
        <dbReference type="ARBA" id="ARBA00008787"/>
    </source>
</evidence>
<dbReference type="Pfam" id="PF02561">
    <property type="entry name" value="FliS"/>
    <property type="match status" value="1"/>
</dbReference>
<evidence type="ECO:0000313" key="6">
    <source>
        <dbReference type="EMBL" id="KAB3532060.1"/>
    </source>
</evidence>
<organism evidence="6 7">
    <name type="scientific">Alkaliphilus serpentinus</name>
    <dbReference type="NCBI Taxonomy" id="1482731"/>
    <lineage>
        <taxon>Bacteria</taxon>
        <taxon>Bacillati</taxon>
        <taxon>Bacillota</taxon>
        <taxon>Clostridia</taxon>
        <taxon>Peptostreptococcales</taxon>
        <taxon>Natronincolaceae</taxon>
        <taxon>Alkaliphilus</taxon>
    </lineage>
</organism>
<dbReference type="GO" id="GO:0044780">
    <property type="term" value="P:bacterial-type flagellum assembly"/>
    <property type="evidence" value="ECO:0007669"/>
    <property type="project" value="InterPro"/>
</dbReference>
<keyword evidence="6" id="KW-0282">Flagellum</keyword>
<dbReference type="PANTHER" id="PTHR34773:SF1">
    <property type="entry name" value="FLAGELLAR SECRETION CHAPERONE FLIS"/>
    <property type="match status" value="1"/>
</dbReference>
<gene>
    <name evidence="6" type="primary">fliS</name>
    <name evidence="6" type="ORF">F8153_03045</name>
</gene>
<dbReference type="GO" id="GO:0005829">
    <property type="term" value="C:cytosol"/>
    <property type="evidence" value="ECO:0007669"/>
    <property type="project" value="UniProtKB-SubCell"/>
</dbReference>
<evidence type="ECO:0000313" key="7">
    <source>
        <dbReference type="Proteomes" id="UP000465601"/>
    </source>
</evidence>
<comment type="subcellular location">
    <subcellularLocation>
        <location evidence="1">Cytoplasm</location>
        <location evidence="1">Cytosol</location>
    </subcellularLocation>
</comment>
<dbReference type="RefSeq" id="WP_151864887.1">
    <property type="nucleotide sequence ID" value="NZ_WBZB01000011.1"/>
</dbReference>
<evidence type="ECO:0000256" key="3">
    <source>
        <dbReference type="ARBA" id="ARBA00022490"/>
    </source>
</evidence>
<sequence length="151" mass="17082">MLNKDYVVNRVATANGIQLVTLMYEGMAEHLQDARVAIVNQEENNLRFHIQKVRDILTELLATLEGTSDIASSLRTIYIYLNKLVTDALNKKDPSKIEDALKVIKPIEDAWQQLAETQSEDNHKPAVVAGLTYGKGQLRDYVVEETQWKKG</sequence>
<keyword evidence="6" id="KW-0966">Cell projection</keyword>